<feature type="domain" description="MKRN2 opposite strand protein-like C-terminal" evidence="1">
    <location>
        <begin position="11"/>
        <end position="144"/>
    </location>
</feature>
<evidence type="ECO:0000313" key="2">
    <source>
        <dbReference type="EMBL" id="KAI1720117.1"/>
    </source>
</evidence>
<reference evidence="2" key="1">
    <citation type="submission" date="2022-01" db="EMBL/GenBank/DDBJ databases">
        <title>Genome Sequence Resource for Two Populations of Ditylenchus destructor, the Migratory Endoparasitic Phytonematode.</title>
        <authorList>
            <person name="Zhang H."/>
            <person name="Lin R."/>
            <person name="Xie B."/>
        </authorList>
    </citation>
    <scope>NUCLEOTIDE SEQUENCE</scope>
    <source>
        <strain evidence="2">BazhouSP</strain>
    </source>
</reference>
<dbReference type="PANTHER" id="PTHR33963:SF2">
    <property type="entry name" value="MKRN2 OPPOSITE STRAND PROTEIN"/>
    <property type="match status" value="1"/>
</dbReference>
<dbReference type="Proteomes" id="UP001201812">
    <property type="component" value="Unassembled WGS sequence"/>
</dbReference>
<sequence>MQRYVTSRNNPHGAQILLKSSSGTFSTYSIGDDLHIGIFDRKCAVYSFCQRGVVREDINTWAASLAILHLRDNCSFKLSSFLGHPYTQRKYNKMNYSMENRNCFDFVVDYLNHSRCLPFYISSKREFVEKFVVNDLMQRLRMIKM</sequence>
<evidence type="ECO:0000313" key="3">
    <source>
        <dbReference type="Proteomes" id="UP001201812"/>
    </source>
</evidence>
<dbReference type="PANTHER" id="PTHR33963">
    <property type="entry name" value="MKRN2 OPPOSITE STRAND PROTEIN"/>
    <property type="match status" value="1"/>
</dbReference>
<gene>
    <name evidence="2" type="ORF">DdX_05490</name>
</gene>
<name>A0AAD4RA12_9BILA</name>
<dbReference type="InterPro" id="IPR032016">
    <property type="entry name" value="MKRN2OS-like"/>
</dbReference>
<dbReference type="EMBL" id="JAKKPZ010000006">
    <property type="protein sequence ID" value="KAI1720117.1"/>
    <property type="molecule type" value="Genomic_DNA"/>
</dbReference>
<dbReference type="Pfam" id="PF16044">
    <property type="entry name" value="DUF4796_C"/>
    <property type="match status" value="1"/>
</dbReference>
<proteinExistence type="predicted"/>
<dbReference type="AlphaFoldDB" id="A0AAD4RA12"/>
<comment type="caution">
    <text evidence="2">The sequence shown here is derived from an EMBL/GenBank/DDBJ whole genome shotgun (WGS) entry which is preliminary data.</text>
</comment>
<keyword evidence="3" id="KW-1185">Reference proteome</keyword>
<accession>A0AAD4RA12</accession>
<dbReference type="InterPro" id="IPR053921">
    <property type="entry name" value="MKRN2OS-like_C"/>
</dbReference>
<evidence type="ECO:0000259" key="1">
    <source>
        <dbReference type="Pfam" id="PF16044"/>
    </source>
</evidence>
<protein>
    <recommendedName>
        <fullName evidence="1">MKRN2 opposite strand protein-like C-terminal domain-containing protein</fullName>
    </recommendedName>
</protein>
<organism evidence="2 3">
    <name type="scientific">Ditylenchus destructor</name>
    <dbReference type="NCBI Taxonomy" id="166010"/>
    <lineage>
        <taxon>Eukaryota</taxon>
        <taxon>Metazoa</taxon>
        <taxon>Ecdysozoa</taxon>
        <taxon>Nematoda</taxon>
        <taxon>Chromadorea</taxon>
        <taxon>Rhabditida</taxon>
        <taxon>Tylenchina</taxon>
        <taxon>Tylenchomorpha</taxon>
        <taxon>Sphaerularioidea</taxon>
        <taxon>Anguinidae</taxon>
        <taxon>Anguininae</taxon>
        <taxon>Ditylenchus</taxon>
    </lineage>
</organism>